<reference evidence="2 3" key="1">
    <citation type="submission" date="2022-04" db="EMBL/GenBank/DDBJ databases">
        <title>Positive selection, recombination, and allopatry shape intraspecific diversity of widespread and dominant cyanobacteria.</title>
        <authorList>
            <person name="Wei J."/>
            <person name="Shu W."/>
            <person name="Hu C."/>
        </authorList>
    </citation>
    <scope>NUCLEOTIDE SEQUENCE [LARGE SCALE GENOMIC DNA]</scope>
    <source>
        <strain evidence="2 3">GB2-A4</strain>
    </source>
</reference>
<sequence>MSKHINFLGYSLWVQDHAEQISAKILSKAPLYSPRALAAYCIFFDFGIGTLLYSINVFRRGYLWRGRAIAILSVVLLVVEMFTSASGIRFLAPGRSILNMLVAICLYSAEKPHFNRAVRDGMKQARWWLPLVWILAVVLILLLLRFVL</sequence>
<keyword evidence="1" id="KW-0472">Membrane</keyword>
<comment type="caution">
    <text evidence="2">The sequence shown here is derived from an EMBL/GenBank/DDBJ whole genome shotgun (WGS) entry which is preliminary data.</text>
</comment>
<proteinExistence type="predicted"/>
<dbReference type="RefSeq" id="WP_190440901.1">
    <property type="nucleotide sequence ID" value="NZ_JAMPKM010000016.1"/>
</dbReference>
<evidence type="ECO:0000313" key="3">
    <source>
        <dbReference type="Proteomes" id="UP001464891"/>
    </source>
</evidence>
<keyword evidence="1" id="KW-1133">Transmembrane helix</keyword>
<gene>
    <name evidence="2" type="ORF">NC998_21615</name>
</gene>
<feature type="transmembrane region" description="Helical" evidence="1">
    <location>
        <begin position="37"/>
        <end position="55"/>
    </location>
</feature>
<organism evidence="2 3">
    <name type="scientific">Trichocoleus desertorum GB2-A4</name>
    <dbReference type="NCBI Taxonomy" id="2933944"/>
    <lineage>
        <taxon>Bacteria</taxon>
        <taxon>Bacillati</taxon>
        <taxon>Cyanobacteriota</taxon>
        <taxon>Cyanophyceae</taxon>
        <taxon>Leptolyngbyales</taxon>
        <taxon>Trichocoleusaceae</taxon>
        <taxon>Trichocoleus</taxon>
    </lineage>
</organism>
<evidence type="ECO:0000256" key="1">
    <source>
        <dbReference type="SAM" id="Phobius"/>
    </source>
</evidence>
<keyword evidence="3" id="KW-1185">Reference proteome</keyword>
<dbReference type="Proteomes" id="UP001464891">
    <property type="component" value="Unassembled WGS sequence"/>
</dbReference>
<accession>A0ABV0JD41</accession>
<protein>
    <submittedName>
        <fullName evidence="2">Uncharacterized protein</fullName>
    </submittedName>
</protein>
<keyword evidence="1" id="KW-0812">Transmembrane</keyword>
<evidence type="ECO:0000313" key="2">
    <source>
        <dbReference type="EMBL" id="MEP0819702.1"/>
    </source>
</evidence>
<name>A0ABV0JD41_9CYAN</name>
<feature type="transmembrane region" description="Helical" evidence="1">
    <location>
        <begin position="62"/>
        <end position="82"/>
    </location>
</feature>
<feature type="transmembrane region" description="Helical" evidence="1">
    <location>
        <begin position="127"/>
        <end position="147"/>
    </location>
</feature>
<dbReference type="EMBL" id="JAMPKM010000016">
    <property type="protein sequence ID" value="MEP0819702.1"/>
    <property type="molecule type" value="Genomic_DNA"/>
</dbReference>